<name>A0A0P9CJU7_9CHLR</name>
<sequence length="175" mass="18052">AQITPTLPLVSSTATLTVTGSSYLKSAHTPQATLAGTTRTAAWSGTGDWSHVLTFPAPGQTIPLKLPTPAQPDGYEIDEVAWQLPVSLNLAGRGAAFAGRAGTWRYQLANVPVGGALYDVSNPLGPALLSGWQATNIFQDGPAAHLYVLAGAGTIFAPSIARSASYDIATPARVL</sequence>
<protein>
    <submittedName>
        <fullName evidence="1">Uncharacterized protein</fullName>
    </submittedName>
</protein>
<reference evidence="1 2" key="1">
    <citation type="submission" date="2015-09" db="EMBL/GenBank/DDBJ databases">
        <title>Draft genome sequence of Kouleothrix aurantiaca JCM 19913.</title>
        <authorList>
            <person name="Hemp J."/>
        </authorList>
    </citation>
    <scope>NUCLEOTIDE SEQUENCE [LARGE SCALE GENOMIC DNA]</scope>
    <source>
        <strain evidence="1 2">COM-B</strain>
    </source>
</reference>
<evidence type="ECO:0000313" key="1">
    <source>
        <dbReference type="EMBL" id="KPV45944.1"/>
    </source>
</evidence>
<accession>A0A0P9CJU7</accession>
<feature type="non-terminal residue" evidence="1">
    <location>
        <position position="175"/>
    </location>
</feature>
<dbReference type="AlphaFoldDB" id="A0A0P9CJU7"/>
<proteinExistence type="predicted"/>
<dbReference type="EMBL" id="LJCR01003669">
    <property type="protein sequence ID" value="KPV45944.1"/>
    <property type="molecule type" value="Genomic_DNA"/>
</dbReference>
<feature type="non-terminal residue" evidence="1">
    <location>
        <position position="1"/>
    </location>
</feature>
<comment type="caution">
    <text evidence="1">The sequence shown here is derived from an EMBL/GenBank/DDBJ whole genome shotgun (WGS) entry which is preliminary data.</text>
</comment>
<evidence type="ECO:0000313" key="2">
    <source>
        <dbReference type="Proteomes" id="UP000050509"/>
    </source>
</evidence>
<gene>
    <name evidence="1" type="ORF">SE17_43835</name>
</gene>
<keyword evidence="2" id="KW-1185">Reference proteome</keyword>
<dbReference type="Proteomes" id="UP000050509">
    <property type="component" value="Unassembled WGS sequence"/>
</dbReference>
<organism evidence="1 2">
    <name type="scientific">Kouleothrix aurantiaca</name>
    <dbReference type="NCBI Taxonomy" id="186479"/>
    <lineage>
        <taxon>Bacteria</taxon>
        <taxon>Bacillati</taxon>
        <taxon>Chloroflexota</taxon>
        <taxon>Chloroflexia</taxon>
        <taxon>Chloroflexales</taxon>
        <taxon>Roseiflexineae</taxon>
        <taxon>Roseiflexaceae</taxon>
        <taxon>Kouleothrix</taxon>
    </lineage>
</organism>